<dbReference type="Proteomes" id="UP001057877">
    <property type="component" value="Chromosome"/>
</dbReference>
<keyword evidence="3" id="KW-1185">Reference proteome</keyword>
<accession>A0ABY5SH59</accession>
<protein>
    <submittedName>
        <fullName evidence="2">Uncharacterized protein</fullName>
    </submittedName>
</protein>
<dbReference type="EMBL" id="CP091430">
    <property type="protein sequence ID" value="UVI33326.1"/>
    <property type="molecule type" value="Genomic_DNA"/>
</dbReference>
<proteinExistence type="predicted"/>
<evidence type="ECO:0000313" key="2">
    <source>
        <dbReference type="EMBL" id="UVI33326.1"/>
    </source>
</evidence>
<feature type="signal peptide" evidence="1">
    <location>
        <begin position="1"/>
        <end position="26"/>
    </location>
</feature>
<reference evidence="2" key="1">
    <citation type="submission" date="2022-01" db="EMBL/GenBank/DDBJ databases">
        <title>Paenibacillus spongiae sp. nov., isolated from marine sponge.</title>
        <authorList>
            <person name="Li Z."/>
            <person name="Zhang M."/>
        </authorList>
    </citation>
    <scope>NUCLEOTIDE SEQUENCE</scope>
    <source>
        <strain evidence="2">PHS-Z3</strain>
    </source>
</reference>
<sequence>MKLFKSMIVSVSCVAAMLALPLSAFADTIEKVSSETLAIQSNETTNPNPGFSTQEKISEEIWNSCNKLLLRILLTR</sequence>
<evidence type="ECO:0000256" key="1">
    <source>
        <dbReference type="SAM" id="SignalP"/>
    </source>
</evidence>
<name>A0ABY5SH59_9BACL</name>
<evidence type="ECO:0000313" key="3">
    <source>
        <dbReference type="Proteomes" id="UP001057877"/>
    </source>
</evidence>
<gene>
    <name evidence="2" type="ORF">L1F29_16425</name>
</gene>
<organism evidence="2 3">
    <name type="scientific">Paenibacillus spongiae</name>
    <dbReference type="NCBI Taxonomy" id="2909671"/>
    <lineage>
        <taxon>Bacteria</taxon>
        <taxon>Bacillati</taxon>
        <taxon>Bacillota</taxon>
        <taxon>Bacilli</taxon>
        <taxon>Bacillales</taxon>
        <taxon>Paenibacillaceae</taxon>
        <taxon>Paenibacillus</taxon>
    </lineage>
</organism>
<feature type="chain" id="PRO_5045858047" evidence="1">
    <location>
        <begin position="27"/>
        <end position="76"/>
    </location>
</feature>
<dbReference type="RefSeq" id="WP_258389379.1">
    <property type="nucleotide sequence ID" value="NZ_CP091430.1"/>
</dbReference>
<keyword evidence="1" id="KW-0732">Signal</keyword>